<dbReference type="AlphaFoldDB" id="A0A8D8R537"/>
<proteinExistence type="predicted"/>
<name>A0A8D8R537_9HEMI</name>
<reference evidence="1" key="1">
    <citation type="submission" date="2021-05" db="EMBL/GenBank/DDBJ databases">
        <authorList>
            <person name="Alioto T."/>
            <person name="Alioto T."/>
            <person name="Gomez Garrido J."/>
        </authorList>
    </citation>
    <scope>NUCLEOTIDE SEQUENCE</scope>
</reference>
<dbReference type="EMBL" id="HBUF01132382">
    <property type="protein sequence ID" value="CAG6644499.1"/>
    <property type="molecule type" value="Transcribed_RNA"/>
</dbReference>
<sequence>MSQVKNKFNRLNNNISVSYKKAKPNIDKELALWSDEARKLQKLHGEMLVLHDELDEEDANTELLSADHLQLMDDVETLILRYSKEEKKHRKKKLSLIHDNRALQDIQKFHYLDSCLELEAREEISHLQLTEQNYNIAWDHLNQIYNNNRSFVQTNIKQIFDVQYDTRNSILSASFGR</sequence>
<protein>
    <submittedName>
        <fullName evidence="1">Uncharacterized protein</fullName>
    </submittedName>
</protein>
<dbReference type="InterPro" id="IPR005312">
    <property type="entry name" value="DUF1759"/>
</dbReference>
<evidence type="ECO:0000313" key="1">
    <source>
        <dbReference type="EMBL" id="CAG6644499.1"/>
    </source>
</evidence>
<dbReference type="Pfam" id="PF03564">
    <property type="entry name" value="DUF1759"/>
    <property type="match status" value="1"/>
</dbReference>
<organism evidence="1">
    <name type="scientific">Cacopsylla melanoneura</name>
    <dbReference type="NCBI Taxonomy" id="428564"/>
    <lineage>
        <taxon>Eukaryota</taxon>
        <taxon>Metazoa</taxon>
        <taxon>Ecdysozoa</taxon>
        <taxon>Arthropoda</taxon>
        <taxon>Hexapoda</taxon>
        <taxon>Insecta</taxon>
        <taxon>Pterygota</taxon>
        <taxon>Neoptera</taxon>
        <taxon>Paraneoptera</taxon>
        <taxon>Hemiptera</taxon>
        <taxon>Sternorrhyncha</taxon>
        <taxon>Psylloidea</taxon>
        <taxon>Psyllidae</taxon>
        <taxon>Psyllinae</taxon>
        <taxon>Cacopsylla</taxon>
    </lineage>
</organism>
<accession>A0A8D8R537</accession>